<dbReference type="Pfam" id="PF10604">
    <property type="entry name" value="Polyketide_cyc2"/>
    <property type="match status" value="1"/>
</dbReference>
<gene>
    <name evidence="1" type="ORF">GFB49_15400</name>
</gene>
<organism evidence="1 2">
    <name type="scientific">Tritonibacter litoralis</name>
    <dbReference type="NCBI Taxonomy" id="2662264"/>
    <lineage>
        <taxon>Bacteria</taxon>
        <taxon>Pseudomonadati</taxon>
        <taxon>Pseudomonadota</taxon>
        <taxon>Alphaproteobacteria</taxon>
        <taxon>Rhodobacterales</taxon>
        <taxon>Paracoccaceae</taxon>
        <taxon>Tritonibacter</taxon>
    </lineage>
</organism>
<protein>
    <recommendedName>
        <fullName evidence="3">Polyketide cyclase / dehydrase and lipid transport</fullName>
    </recommendedName>
</protein>
<reference evidence="1 2" key="1">
    <citation type="submission" date="2019-10" db="EMBL/GenBank/DDBJ databases">
        <title>Epibacterium sp. nov., isolated from seawater.</title>
        <authorList>
            <person name="Zhang X."/>
            <person name="Li N."/>
        </authorList>
    </citation>
    <scope>NUCLEOTIDE SEQUENCE [LARGE SCALE GENOMIC DNA]</scope>
    <source>
        <strain evidence="1 2">SM1979</strain>
    </source>
</reference>
<accession>A0A843YEL4</accession>
<comment type="caution">
    <text evidence="1">The sequence shown here is derived from an EMBL/GenBank/DDBJ whole genome shotgun (WGS) entry which is preliminary data.</text>
</comment>
<name>A0A843YEL4_9RHOB</name>
<proteinExistence type="predicted"/>
<evidence type="ECO:0000313" key="1">
    <source>
        <dbReference type="EMBL" id="MQQ09850.1"/>
    </source>
</evidence>
<dbReference type="SUPFAM" id="SSF55961">
    <property type="entry name" value="Bet v1-like"/>
    <property type="match status" value="1"/>
</dbReference>
<evidence type="ECO:0000313" key="2">
    <source>
        <dbReference type="Proteomes" id="UP000444174"/>
    </source>
</evidence>
<keyword evidence="2" id="KW-1185">Reference proteome</keyword>
<sequence length="158" mass="17795">MTRSVQLSHEYPYSAEQVWAVATDLDHLRTVTQGLLAFRDLPSGQIHSGQHLNVQVSLFGRLPYQPYEMTVVSCDPTQMTFQSEEVGAGVKYWRHSLAVVPTAAGCRIDEQIAIDAGHWTWAFAAWARFLYRRRHAPRMRILEAQASAHASALASTRD</sequence>
<dbReference type="InterPro" id="IPR019587">
    <property type="entry name" value="Polyketide_cyclase/dehydratase"/>
</dbReference>
<evidence type="ECO:0008006" key="3">
    <source>
        <dbReference type="Google" id="ProtNLM"/>
    </source>
</evidence>
<dbReference type="CDD" id="cd07812">
    <property type="entry name" value="SRPBCC"/>
    <property type="match status" value="1"/>
</dbReference>
<dbReference type="InterPro" id="IPR023393">
    <property type="entry name" value="START-like_dom_sf"/>
</dbReference>
<dbReference type="Gene3D" id="3.30.530.20">
    <property type="match status" value="1"/>
</dbReference>
<dbReference type="RefSeq" id="WP_153216819.1">
    <property type="nucleotide sequence ID" value="NZ_WIBF01000010.1"/>
</dbReference>
<dbReference type="Proteomes" id="UP000444174">
    <property type="component" value="Unassembled WGS sequence"/>
</dbReference>
<dbReference type="EMBL" id="WIBF01000010">
    <property type="protein sequence ID" value="MQQ09850.1"/>
    <property type="molecule type" value="Genomic_DNA"/>
</dbReference>
<dbReference type="AlphaFoldDB" id="A0A843YEL4"/>